<dbReference type="InterPro" id="IPR027417">
    <property type="entry name" value="P-loop_NTPase"/>
</dbReference>
<comment type="caution">
    <text evidence="4">The sequence shown here is derived from an EMBL/GenBank/DDBJ whole genome shotgun (WGS) entry which is preliminary data.</text>
</comment>
<dbReference type="GO" id="GO:0005524">
    <property type="term" value="F:ATP binding"/>
    <property type="evidence" value="ECO:0007669"/>
    <property type="project" value="UniProtKB-KW"/>
</dbReference>
<dbReference type="PANTHER" id="PTHR43790:SF8">
    <property type="entry name" value="SUGAR ABC TRANSPORTER ATP-BINDING PROTEIN"/>
    <property type="match status" value="1"/>
</dbReference>
<dbReference type="Pfam" id="PF00005">
    <property type="entry name" value="ABC_tran"/>
    <property type="match status" value="1"/>
</dbReference>
<evidence type="ECO:0000313" key="4">
    <source>
        <dbReference type="EMBL" id="NJC72908.1"/>
    </source>
</evidence>
<dbReference type="PANTHER" id="PTHR43790">
    <property type="entry name" value="CARBOHYDRATE TRANSPORT ATP-BINDING PROTEIN MG119-RELATED"/>
    <property type="match status" value="1"/>
</dbReference>
<keyword evidence="2 4" id="KW-0067">ATP-binding</keyword>
<dbReference type="EMBL" id="JAATVY010000023">
    <property type="protein sequence ID" value="NJC72908.1"/>
    <property type="molecule type" value="Genomic_DNA"/>
</dbReference>
<organism evidence="4 5">
    <name type="scientific">Planosporangium thailandense</name>
    <dbReference type="NCBI Taxonomy" id="765197"/>
    <lineage>
        <taxon>Bacteria</taxon>
        <taxon>Bacillati</taxon>
        <taxon>Actinomycetota</taxon>
        <taxon>Actinomycetes</taxon>
        <taxon>Micromonosporales</taxon>
        <taxon>Micromonosporaceae</taxon>
        <taxon>Planosporangium</taxon>
    </lineage>
</organism>
<dbReference type="InterPro" id="IPR003593">
    <property type="entry name" value="AAA+_ATPase"/>
</dbReference>
<evidence type="ECO:0000256" key="2">
    <source>
        <dbReference type="ARBA" id="ARBA00022840"/>
    </source>
</evidence>
<dbReference type="PROSITE" id="PS50893">
    <property type="entry name" value="ABC_TRANSPORTER_2"/>
    <property type="match status" value="1"/>
</dbReference>
<dbReference type="InterPro" id="IPR050107">
    <property type="entry name" value="ABC_carbohydrate_import_ATPase"/>
</dbReference>
<reference evidence="4 5" key="1">
    <citation type="submission" date="2020-03" db="EMBL/GenBank/DDBJ databases">
        <title>WGS of the type strain of Planosporangium spp.</title>
        <authorList>
            <person name="Thawai C."/>
        </authorList>
    </citation>
    <scope>NUCLEOTIDE SEQUENCE [LARGE SCALE GENOMIC DNA]</scope>
    <source>
        <strain evidence="4 5">TBRC 5610</strain>
    </source>
</reference>
<feature type="domain" description="ABC transporter" evidence="3">
    <location>
        <begin position="9"/>
        <end position="251"/>
    </location>
</feature>
<accession>A0ABX0Y649</accession>
<dbReference type="SUPFAM" id="SSF52540">
    <property type="entry name" value="P-loop containing nucleoside triphosphate hydrolases"/>
    <property type="match status" value="1"/>
</dbReference>
<protein>
    <submittedName>
        <fullName evidence="4">Sugar ABC transporter ATP-binding protein</fullName>
    </submittedName>
</protein>
<keyword evidence="5" id="KW-1185">Reference proteome</keyword>
<proteinExistence type="predicted"/>
<gene>
    <name evidence="4" type="ORF">HC031_24790</name>
</gene>
<sequence>MTAVDTPLIEMSAITKSFGAVAALSGIDFSVAKGEIVALLGDNGAGKSTLIKMLSGVTRPDIGQISVRGKSVNFRSPRDAIEAGIETIFQGSALVDQLNAARNLFLGREPRTRIAGILPRLNTRLMNEQSRILLKEMGLHRKIDPSTPIARMSGGERQSIAIARAMYFDAELIILDEPTNNLGVDETRRVLQFISDAKDAGRSSIFITHNIFHVFQVVDRIVVLRRGRKVADIATSDTTIEEVERLITGASEPRT</sequence>
<dbReference type="Gene3D" id="3.40.50.300">
    <property type="entry name" value="P-loop containing nucleotide triphosphate hydrolases"/>
    <property type="match status" value="1"/>
</dbReference>
<evidence type="ECO:0000256" key="1">
    <source>
        <dbReference type="ARBA" id="ARBA00022741"/>
    </source>
</evidence>
<evidence type="ECO:0000313" key="5">
    <source>
        <dbReference type="Proteomes" id="UP000722989"/>
    </source>
</evidence>
<dbReference type="Proteomes" id="UP000722989">
    <property type="component" value="Unassembled WGS sequence"/>
</dbReference>
<dbReference type="CDD" id="cd03216">
    <property type="entry name" value="ABC_Carb_Monos_I"/>
    <property type="match status" value="1"/>
</dbReference>
<dbReference type="SMART" id="SM00382">
    <property type="entry name" value="AAA"/>
    <property type="match status" value="1"/>
</dbReference>
<keyword evidence="1" id="KW-0547">Nucleotide-binding</keyword>
<evidence type="ECO:0000259" key="3">
    <source>
        <dbReference type="PROSITE" id="PS50893"/>
    </source>
</evidence>
<dbReference type="InterPro" id="IPR003439">
    <property type="entry name" value="ABC_transporter-like_ATP-bd"/>
</dbReference>
<name>A0ABX0Y649_9ACTN</name>
<dbReference type="RefSeq" id="WP_167927821.1">
    <property type="nucleotide sequence ID" value="NZ_JAATVY010000023.1"/>
</dbReference>